<dbReference type="InterPro" id="IPR010998">
    <property type="entry name" value="Integrase_recombinase_N"/>
</dbReference>
<keyword evidence="2" id="KW-0229">DNA integration</keyword>
<evidence type="ECO:0000256" key="3">
    <source>
        <dbReference type="ARBA" id="ARBA00023125"/>
    </source>
</evidence>
<dbReference type="InterPro" id="IPR013762">
    <property type="entry name" value="Integrase-like_cat_sf"/>
</dbReference>
<proteinExistence type="inferred from homology"/>
<evidence type="ECO:0000313" key="7">
    <source>
        <dbReference type="Proteomes" id="UP001169492"/>
    </source>
</evidence>
<dbReference type="Gene3D" id="1.10.150.130">
    <property type="match status" value="1"/>
</dbReference>
<dbReference type="InterPro" id="IPR050808">
    <property type="entry name" value="Phage_Integrase"/>
</dbReference>
<accession>A0AAW7QYD6</accession>
<dbReference type="PANTHER" id="PTHR30629">
    <property type="entry name" value="PROPHAGE INTEGRASE"/>
    <property type="match status" value="1"/>
</dbReference>
<dbReference type="InterPro" id="IPR025166">
    <property type="entry name" value="Integrase_DNA_bind_dom"/>
</dbReference>
<dbReference type="GO" id="GO:0015074">
    <property type="term" value="P:DNA integration"/>
    <property type="evidence" value="ECO:0007669"/>
    <property type="project" value="UniProtKB-KW"/>
</dbReference>
<dbReference type="RefSeq" id="WP_301774877.1">
    <property type="nucleotide sequence ID" value="NZ_JAGGJB010000005.1"/>
</dbReference>
<feature type="domain" description="Tyr recombinase" evidence="5">
    <location>
        <begin position="227"/>
        <end position="410"/>
    </location>
</feature>
<dbReference type="PANTHER" id="PTHR30629:SF2">
    <property type="entry name" value="PROPHAGE INTEGRASE INTS-RELATED"/>
    <property type="match status" value="1"/>
</dbReference>
<evidence type="ECO:0000313" key="6">
    <source>
        <dbReference type="EMBL" id="MDN7125201.1"/>
    </source>
</evidence>
<dbReference type="InterPro" id="IPR038488">
    <property type="entry name" value="Integrase_DNA-bd_sf"/>
</dbReference>
<dbReference type="CDD" id="cd00801">
    <property type="entry name" value="INT_P4_C"/>
    <property type="match status" value="1"/>
</dbReference>
<dbReference type="Gene3D" id="3.30.160.390">
    <property type="entry name" value="Integrase, DNA-binding domain"/>
    <property type="match status" value="1"/>
</dbReference>
<protein>
    <submittedName>
        <fullName evidence="6">Integrase arm-type DNA-binding domain-containing protein</fullName>
    </submittedName>
</protein>
<dbReference type="Pfam" id="PF00589">
    <property type="entry name" value="Phage_integrase"/>
    <property type="match status" value="1"/>
</dbReference>
<comment type="similarity">
    <text evidence="1">Belongs to the 'phage' integrase family.</text>
</comment>
<evidence type="ECO:0000256" key="2">
    <source>
        <dbReference type="ARBA" id="ARBA00022908"/>
    </source>
</evidence>
<keyword evidence="4" id="KW-0233">DNA recombination</keyword>
<evidence type="ECO:0000256" key="1">
    <source>
        <dbReference type="ARBA" id="ARBA00008857"/>
    </source>
</evidence>
<dbReference type="Gene3D" id="1.10.443.10">
    <property type="entry name" value="Intergrase catalytic core"/>
    <property type="match status" value="1"/>
</dbReference>
<comment type="caution">
    <text evidence="6">The sequence shown here is derived from an EMBL/GenBank/DDBJ whole genome shotgun (WGS) entry which is preliminary data.</text>
</comment>
<dbReference type="GO" id="GO:0003677">
    <property type="term" value="F:DNA binding"/>
    <property type="evidence" value="ECO:0007669"/>
    <property type="project" value="UniProtKB-KW"/>
</dbReference>
<dbReference type="PROSITE" id="PS51898">
    <property type="entry name" value="TYR_RECOMBINASE"/>
    <property type="match status" value="1"/>
</dbReference>
<gene>
    <name evidence="6" type="ORF">J6I90_09940</name>
</gene>
<dbReference type="Pfam" id="PF13356">
    <property type="entry name" value="Arm-DNA-bind_3"/>
    <property type="match status" value="1"/>
</dbReference>
<dbReference type="InterPro" id="IPR002104">
    <property type="entry name" value="Integrase_catalytic"/>
</dbReference>
<evidence type="ECO:0000256" key="4">
    <source>
        <dbReference type="ARBA" id="ARBA00023172"/>
    </source>
</evidence>
<dbReference type="AlphaFoldDB" id="A0AAW7QYD6"/>
<dbReference type="Proteomes" id="UP001169492">
    <property type="component" value="Unassembled WGS sequence"/>
</dbReference>
<evidence type="ECO:0000259" key="5">
    <source>
        <dbReference type="PROSITE" id="PS51898"/>
    </source>
</evidence>
<keyword evidence="3 6" id="KW-0238">DNA-binding</keyword>
<organism evidence="6 7">
    <name type="scientific">Pseudidiomarina terrestris</name>
    <dbReference type="NCBI Taxonomy" id="2820060"/>
    <lineage>
        <taxon>Bacteria</taxon>
        <taxon>Pseudomonadati</taxon>
        <taxon>Pseudomonadota</taxon>
        <taxon>Gammaproteobacteria</taxon>
        <taxon>Alteromonadales</taxon>
        <taxon>Idiomarinaceae</taxon>
        <taxon>Pseudidiomarina</taxon>
    </lineage>
</organism>
<name>A0AAW7QYD6_9GAMM</name>
<sequence>MKLTNTSIKALKSKAQNYWTWDDSAGRNTGRLGLKVYPSGKKTFSFRYFKNGKPLFIGLGAFPEVSLSDARSKAKEYSLQLSQGLCPKTILAEAEEQRQLAAQKQAEEDREGSLQQLFVYYTDRMKAAGKRTYNQVLRDLEKEVYPVISPDTKARDVKREQLVRVLGLMIHRGAKTQSNRVRSYLQAAFNAGLKHDNDPANMNSDILFGIDHNPVSAIPRQSNAERALDRVLTESELRDFLGRIRTGEFATTTQFACLLMIYSGGQRPYEVINSRWEDVDLTSNDWLIPASLSKNGKDHVVPITPDLKRLLMTLHDLTGHTPYLIPNRVEPTEPGRTDSLARSFTRYCNKYSVDKFTPRDIRRTCKTLMTRHNLSTKEVRDRLHNHALDDVSNKHYNRHDYRVEKEDLLVRWNDWISKL</sequence>
<dbReference type="InterPro" id="IPR011010">
    <property type="entry name" value="DNA_brk_join_enz"/>
</dbReference>
<dbReference type="EMBL" id="JAGGJB010000005">
    <property type="protein sequence ID" value="MDN7125201.1"/>
    <property type="molecule type" value="Genomic_DNA"/>
</dbReference>
<dbReference type="SUPFAM" id="SSF56349">
    <property type="entry name" value="DNA breaking-rejoining enzymes"/>
    <property type="match status" value="1"/>
</dbReference>
<reference evidence="6 7" key="1">
    <citation type="submission" date="2021-03" db="EMBL/GenBank/DDBJ databases">
        <title>Pseudidiomarina terrestris, a new bacterium isolated from saline soil.</title>
        <authorList>
            <person name="Galisteo C."/>
            <person name="De La Haba R."/>
            <person name="Sanchez-Porro C."/>
            <person name="Ventosa A."/>
        </authorList>
    </citation>
    <scope>NUCLEOTIDE SEQUENCE [LARGE SCALE GENOMIC DNA]</scope>
    <source>
        <strain evidence="6 7">1APP75-32.1</strain>
    </source>
</reference>
<dbReference type="GO" id="GO:0006310">
    <property type="term" value="P:DNA recombination"/>
    <property type="evidence" value="ECO:0007669"/>
    <property type="project" value="UniProtKB-KW"/>
</dbReference>